<evidence type="ECO:0000313" key="2">
    <source>
        <dbReference type="Proteomes" id="UP000000600"/>
    </source>
</evidence>
<dbReference type="HOGENOM" id="CLU_793352_0_0_1"/>
<dbReference type="InParanoid" id="A0DNT6"/>
<keyword evidence="2" id="KW-1185">Reference proteome</keyword>
<accession>A0DNT6</accession>
<dbReference type="GeneID" id="5037885"/>
<dbReference type="EMBL" id="CT868518">
    <property type="protein sequence ID" value="CAK84703.1"/>
    <property type="molecule type" value="Genomic_DNA"/>
</dbReference>
<dbReference type="RefSeq" id="XP_001452100.1">
    <property type="nucleotide sequence ID" value="XM_001452063.1"/>
</dbReference>
<dbReference type="OMA" id="YQRKFYD"/>
<dbReference type="OrthoDB" id="307069at2759"/>
<dbReference type="Proteomes" id="UP000000600">
    <property type="component" value="Unassembled WGS sequence"/>
</dbReference>
<sequence length="350" mass="41496">MKQRIKIVFQEEFNLEKLIGISSIKQKINNRPKQIVSDDEILDEYDQSDGDEEVHFWELDFVINSSNSKYIAFDISKENDYSERSYFHVILDTQTKKIKYQRKFYDNSYIQFTHDSKYLIIQDDSKNALVDLETFKENLIDNKGDSIISIDSENNIYKLHSKIEDSCNLVVYSISDNSQKNVNIKQEIIIEDIVGFEKIFLSYAFVETQKTIYLLFLQNNKILQRCLQNHSYLDSKNLVLKNSIIVKQNKKQNDIYVKRLNNSKLIRKFKNADDAIIFKTTQSIYQYNFCQEKLKGVDKIERTNLVTGISIKPDLDLGKYDRQFHQQVFITQNYFLDLSRAKLRYFRISD</sequence>
<name>A0DNT6_PARTE</name>
<protein>
    <submittedName>
        <fullName evidence="1">Uncharacterized protein</fullName>
    </submittedName>
</protein>
<gene>
    <name evidence="1" type="ORF">GSPATT00018899001</name>
</gene>
<reference evidence="1 2" key="1">
    <citation type="journal article" date="2006" name="Nature">
        <title>Global trends of whole-genome duplications revealed by the ciliate Paramecium tetraurelia.</title>
        <authorList>
            <consortium name="Genoscope"/>
            <person name="Aury J.-M."/>
            <person name="Jaillon O."/>
            <person name="Duret L."/>
            <person name="Noel B."/>
            <person name="Jubin C."/>
            <person name="Porcel B.M."/>
            <person name="Segurens B."/>
            <person name="Daubin V."/>
            <person name="Anthouard V."/>
            <person name="Aiach N."/>
            <person name="Arnaiz O."/>
            <person name="Billaut A."/>
            <person name="Beisson J."/>
            <person name="Blanc I."/>
            <person name="Bouhouche K."/>
            <person name="Camara F."/>
            <person name="Duharcourt S."/>
            <person name="Guigo R."/>
            <person name="Gogendeau D."/>
            <person name="Katinka M."/>
            <person name="Keller A.-M."/>
            <person name="Kissmehl R."/>
            <person name="Klotz C."/>
            <person name="Koll F."/>
            <person name="Le Moue A."/>
            <person name="Lepere C."/>
            <person name="Malinsky S."/>
            <person name="Nowacki M."/>
            <person name="Nowak J.K."/>
            <person name="Plattner H."/>
            <person name="Poulain J."/>
            <person name="Ruiz F."/>
            <person name="Serrano V."/>
            <person name="Zagulski M."/>
            <person name="Dessen P."/>
            <person name="Betermier M."/>
            <person name="Weissenbach J."/>
            <person name="Scarpelli C."/>
            <person name="Schachter V."/>
            <person name="Sperling L."/>
            <person name="Meyer E."/>
            <person name="Cohen J."/>
            <person name="Wincker P."/>
        </authorList>
    </citation>
    <scope>NUCLEOTIDE SEQUENCE [LARGE SCALE GENOMIC DNA]</scope>
    <source>
        <strain evidence="1 2">Stock d4-2</strain>
    </source>
</reference>
<dbReference type="AlphaFoldDB" id="A0DNT6"/>
<proteinExistence type="predicted"/>
<dbReference type="KEGG" id="ptm:GSPATT00018899001"/>
<evidence type="ECO:0000313" key="1">
    <source>
        <dbReference type="EMBL" id="CAK84703.1"/>
    </source>
</evidence>
<organism evidence="1 2">
    <name type="scientific">Paramecium tetraurelia</name>
    <dbReference type="NCBI Taxonomy" id="5888"/>
    <lineage>
        <taxon>Eukaryota</taxon>
        <taxon>Sar</taxon>
        <taxon>Alveolata</taxon>
        <taxon>Ciliophora</taxon>
        <taxon>Intramacronucleata</taxon>
        <taxon>Oligohymenophorea</taxon>
        <taxon>Peniculida</taxon>
        <taxon>Parameciidae</taxon>
        <taxon>Paramecium</taxon>
    </lineage>
</organism>